<dbReference type="Proteomes" id="UP001174136">
    <property type="component" value="Unassembled WGS sequence"/>
</dbReference>
<keyword evidence="3" id="KW-1185">Reference proteome</keyword>
<sequence>MDERNPISRLVEHYSSWDRLKRAVAWLLKLKGRLLLVGQERKSLMKANPGSNPTPGPTHGAECLSTFPGAKGLIRSVLVKTKSSTLQRPVDKLCLLLEAAD</sequence>
<feature type="domain" description="DUF5641" evidence="1">
    <location>
        <begin position="63"/>
        <end position="96"/>
    </location>
</feature>
<gene>
    <name evidence="2" type="ORF">N1851_033944</name>
</gene>
<dbReference type="PANTHER" id="PTHR47331:SF1">
    <property type="entry name" value="GAG-LIKE PROTEIN"/>
    <property type="match status" value="1"/>
</dbReference>
<dbReference type="PANTHER" id="PTHR47331">
    <property type="entry name" value="PHD-TYPE DOMAIN-CONTAINING PROTEIN"/>
    <property type="match status" value="1"/>
</dbReference>
<comment type="caution">
    <text evidence="2">The sequence shown here is derived from an EMBL/GenBank/DDBJ whole genome shotgun (WGS) entry which is preliminary data.</text>
</comment>
<evidence type="ECO:0000313" key="2">
    <source>
        <dbReference type="EMBL" id="KAK0131363.1"/>
    </source>
</evidence>
<protein>
    <recommendedName>
        <fullName evidence="1">DUF5641 domain-containing protein</fullName>
    </recommendedName>
</protein>
<reference evidence="2" key="1">
    <citation type="journal article" date="2023" name="Front. Mar. Sci.">
        <title>A new Merluccius polli reference genome to investigate the effects of global change in West African waters.</title>
        <authorList>
            <person name="Mateo J.L."/>
            <person name="Blanco-Fernandez C."/>
            <person name="Garcia-Vazquez E."/>
            <person name="Machado-Schiaffino G."/>
        </authorList>
    </citation>
    <scope>NUCLEOTIDE SEQUENCE</scope>
    <source>
        <strain evidence="2">C29</strain>
        <tissue evidence="2">Fin</tissue>
    </source>
</reference>
<proteinExistence type="predicted"/>
<name>A0AA47M0I0_MERPO</name>
<evidence type="ECO:0000313" key="3">
    <source>
        <dbReference type="Proteomes" id="UP001174136"/>
    </source>
</evidence>
<organism evidence="2 3">
    <name type="scientific">Merluccius polli</name>
    <name type="common">Benguela hake</name>
    <name type="synonym">Merluccius cadenati</name>
    <dbReference type="NCBI Taxonomy" id="89951"/>
    <lineage>
        <taxon>Eukaryota</taxon>
        <taxon>Metazoa</taxon>
        <taxon>Chordata</taxon>
        <taxon>Craniata</taxon>
        <taxon>Vertebrata</taxon>
        <taxon>Euteleostomi</taxon>
        <taxon>Actinopterygii</taxon>
        <taxon>Neopterygii</taxon>
        <taxon>Teleostei</taxon>
        <taxon>Neoteleostei</taxon>
        <taxon>Acanthomorphata</taxon>
        <taxon>Zeiogadaria</taxon>
        <taxon>Gadariae</taxon>
        <taxon>Gadiformes</taxon>
        <taxon>Gadoidei</taxon>
        <taxon>Merlucciidae</taxon>
        <taxon>Merluccius</taxon>
    </lineage>
</organism>
<dbReference type="InterPro" id="IPR040676">
    <property type="entry name" value="DUF5641"/>
</dbReference>
<dbReference type="AlphaFoldDB" id="A0AA47M0I0"/>
<evidence type="ECO:0000259" key="1">
    <source>
        <dbReference type="Pfam" id="PF18701"/>
    </source>
</evidence>
<dbReference type="EMBL" id="JAOPHQ010006548">
    <property type="protein sequence ID" value="KAK0131363.1"/>
    <property type="molecule type" value="Genomic_DNA"/>
</dbReference>
<accession>A0AA47M0I0</accession>
<dbReference type="Pfam" id="PF18701">
    <property type="entry name" value="DUF5641"/>
    <property type="match status" value="1"/>
</dbReference>